<keyword evidence="4" id="KW-0808">Transferase</keyword>
<dbReference type="SUPFAM" id="SSF55804">
    <property type="entry name" value="Phoshotransferase/anion transport protein"/>
    <property type="match status" value="1"/>
</dbReference>
<keyword evidence="5" id="KW-0598">Phosphotransferase system</keyword>
<dbReference type="EMBL" id="CAEZVE010000053">
    <property type="protein sequence ID" value="CAB4619272.1"/>
    <property type="molecule type" value="Genomic_DNA"/>
</dbReference>
<dbReference type="GO" id="GO:0005886">
    <property type="term" value="C:plasma membrane"/>
    <property type="evidence" value="ECO:0007669"/>
    <property type="project" value="TreeGrafter"/>
</dbReference>
<dbReference type="CDD" id="cd00211">
    <property type="entry name" value="PTS_IIA_fru"/>
    <property type="match status" value="1"/>
</dbReference>
<evidence type="ECO:0000313" key="8">
    <source>
        <dbReference type="EMBL" id="CAB4619272.1"/>
    </source>
</evidence>
<gene>
    <name evidence="8" type="ORF">UFOPK1931_00400</name>
</gene>
<organism evidence="8">
    <name type="scientific">freshwater metagenome</name>
    <dbReference type="NCBI Taxonomy" id="449393"/>
    <lineage>
        <taxon>unclassified sequences</taxon>
        <taxon>metagenomes</taxon>
        <taxon>ecological metagenomes</taxon>
    </lineage>
</organism>
<evidence type="ECO:0000256" key="1">
    <source>
        <dbReference type="ARBA" id="ARBA00022448"/>
    </source>
</evidence>
<protein>
    <submittedName>
        <fullName evidence="8">Unannotated protein</fullName>
    </submittedName>
</protein>
<keyword evidence="1" id="KW-0813">Transport</keyword>
<dbReference type="Pfam" id="PF00359">
    <property type="entry name" value="PTS_EIIA_2"/>
    <property type="match status" value="1"/>
</dbReference>
<dbReference type="GO" id="GO:0009401">
    <property type="term" value="P:phosphoenolpyruvate-dependent sugar phosphotransferase system"/>
    <property type="evidence" value="ECO:0007669"/>
    <property type="project" value="UniProtKB-KW"/>
</dbReference>
<sequence>MTNFLQLAGIRLGATASSREEAVRLCGETLHSLGAVESGYIDAMWERENIISSYMGEGVSLPHGTDASRKYVNFAQLVFVRFSEPVDWDGEEVKLCIGIAAKGDEHGELLGNLAEKLLEPSSYKSLMESASTTELLELINL</sequence>
<dbReference type="PROSITE" id="PS51094">
    <property type="entry name" value="PTS_EIIA_TYPE_2"/>
    <property type="match status" value="1"/>
</dbReference>
<evidence type="ECO:0000259" key="7">
    <source>
        <dbReference type="PROSITE" id="PS51094"/>
    </source>
</evidence>
<dbReference type="InterPro" id="IPR050893">
    <property type="entry name" value="Sugar_PTS"/>
</dbReference>
<keyword evidence="3" id="KW-0762">Sugar transport</keyword>
<proteinExistence type="predicted"/>
<keyword evidence="2" id="KW-0597">Phosphoprotein</keyword>
<dbReference type="PANTHER" id="PTHR30181">
    <property type="entry name" value="MANNITOL PERMEASE IIC COMPONENT"/>
    <property type="match status" value="1"/>
</dbReference>
<dbReference type="InterPro" id="IPR016152">
    <property type="entry name" value="PTrfase/Anion_transptr"/>
</dbReference>
<dbReference type="AlphaFoldDB" id="A0A6J6HYV5"/>
<reference evidence="8" key="1">
    <citation type="submission" date="2020-05" db="EMBL/GenBank/DDBJ databases">
        <authorList>
            <person name="Chiriac C."/>
            <person name="Salcher M."/>
            <person name="Ghai R."/>
            <person name="Kavagutti S V."/>
        </authorList>
    </citation>
    <scope>NUCLEOTIDE SEQUENCE</scope>
</reference>
<evidence type="ECO:0000256" key="6">
    <source>
        <dbReference type="ARBA" id="ARBA00022777"/>
    </source>
</evidence>
<evidence type="ECO:0000256" key="3">
    <source>
        <dbReference type="ARBA" id="ARBA00022597"/>
    </source>
</evidence>
<keyword evidence="6" id="KW-0418">Kinase</keyword>
<name>A0A6J6HYV5_9ZZZZ</name>
<dbReference type="Gene3D" id="3.40.930.10">
    <property type="entry name" value="Mannitol-specific EII, Chain A"/>
    <property type="match status" value="1"/>
</dbReference>
<dbReference type="GO" id="GO:0090563">
    <property type="term" value="F:protein-phosphocysteine-sugar phosphotransferase activity"/>
    <property type="evidence" value="ECO:0007669"/>
    <property type="project" value="TreeGrafter"/>
</dbReference>
<evidence type="ECO:0000256" key="2">
    <source>
        <dbReference type="ARBA" id="ARBA00022553"/>
    </source>
</evidence>
<feature type="domain" description="PTS EIIA type-2" evidence="7">
    <location>
        <begin position="3"/>
        <end position="141"/>
    </location>
</feature>
<dbReference type="PANTHER" id="PTHR30181:SF2">
    <property type="entry name" value="PTS SYSTEM MANNITOL-SPECIFIC EIICBA COMPONENT"/>
    <property type="match status" value="1"/>
</dbReference>
<dbReference type="InterPro" id="IPR002178">
    <property type="entry name" value="PTS_EIIA_type-2_dom"/>
</dbReference>
<evidence type="ECO:0000256" key="4">
    <source>
        <dbReference type="ARBA" id="ARBA00022679"/>
    </source>
</evidence>
<evidence type="ECO:0000256" key="5">
    <source>
        <dbReference type="ARBA" id="ARBA00022683"/>
    </source>
</evidence>
<accession>A0A6J6HYV5</accession>
<dbReference type="GO" id="GO:0016301">
    <property type="term" value="F:kinase activity"/>
    <property type="evidence" value="ECO:0007669"/>
    <property type="project" value="UniProtKB-KW"/>
</dbReference>